<dbReference type="InParanoid" id="M4C2Q6"/>
<proteinExistence type="predicted"/>
<dbReference type="VEuPathDB" id="FungiDB:HpaG813372"/>
<name>M4C2Q6_HYAAE</name>
<organism evidence="1 2">
    <name type="scientific">Hyaloperonospora arabidopsidis (strain Emoy2)</name>
    <name type="common">Downy mildew agent</name>
    <name type="synonym">Peronospora arabidopsidis</name>
    <dbReference type="NCBI Taxonomy" id="559515"/>
    <lineage>
        <taxon>Eukaryota</taxon>
        <taxon>Sar</taxon>
        <taxon>Stramenopiles</taxon>
        <taxon>Oomycota</taxon>
        <taxon>Peronosporomycetes</taxon>
        <taxon>Peronosporales</taxon>
        <taxon>Peronosporaceae</taxon>
        <taxon>Hyaloperonospora</taxon>
    </lineage>
</organism>
<dbReference type="Proteomes" id="UP000011713">
    <property type="component" value="Unassembled WGS sequence"/>
</dbReference>
<keyword evidence="2" id="KW-1185">Reference proteome</keyword>
<sequence length="97" mass="11071">MSRSWGSLSLTLSHGTVSQAVGHQNWPRRLHRVSDTDSLVTLRQLTLLSSCCGSCRVGCSYNRYRSRWTGNTPMYVEGMSVKAERKRPVSRRLRTKK</sequence>
<evidence type="ECO:0000313" key="2">
    <source>
        <dbReference type="Proteomes" id="UP000011713"/>
    </source>
</evidence>
<reference evidence="2" key="1">
    <citation type="journal article" date="2010" name="Science">
        <title>Signatures of adaptation to obligate biotrophy in the Hyaloperonospora arabidopsidis genome.</title>
        <authorList>
            <person name="Baxter L."/>
            <person name="Tripathy S."/>
            <person name="Ishaque N."/>
            <person name="Boot N."/>
            <person name="Cabral A."/>
            <person name="Kemen E."/>
            <person name="Thines M."/>
            <person name="Ah-Fong A."/>
            <person name="Anderson R."/>
            <person name="Badejoko W."/>
            <person name="Bittner-Eddy P."/>
            <person name="Boore J.L."/>
            <person name="Chibucos M.C."/>
            <person name="Coates M."/>
            <person name="Dehal P."/>
            <person name="Delehaunty K."/>
            <person name="Dong S."/>
            <person name="Downton P."/>
            <person name="Dumas B."/>
            <person name="Fabro G."/>
            <person name="Fronick C."/>
            <person name="Fuerstenberg S.I."/>
            <person name="Fulton L."/>
            <person name="Gaulin E."/>
            <person name="Govers F."/>
            <person name="Hughes L."/>
            <person name="Humphray S."/>
            <person name="Jiang R.H."/>
            <person name="Judelson H."/>
            <person name="Kamoun S."/>
            <person name="Kyung K."/>
            <person name="Meijer H."/>
            <person name="Minx P."/>
            <person name="Morris P."/>
            <person name="Nelson J."/>
            <person name="Phuntumart V."/>
            <person name="Qutob D."/>
            <person name="Rehmany A."/>
            <person name="Rougon-Cardoso A."/>
            <person name="Ryden P."/>
            <person name="Torto-Alalibo T."/>
            <person name="Studholme D."/>
            <person name="Wang Y."/>
            <person name="Win J."/>
            <person name="Wood J."/>
            <person name="Clifton S.W."/>
            <person name="Rogers J."/>
            <person name="Van den Ackerveken G."/>
            <person name="Jones J.D."/>
            <person name="McDowell J.M."/>
            <person name="Beynon J."/>
            <person name="Tyler B.M."/>
        </authorList>
    </citation>
    <scope>NUCLEOTIDE SEQUENCE [LARGE SCALE GENOMIC DNA]</scope>
    <source>
        <strain evidence="2">Emoy2</strain>
    </source>
</reference>
<dbReference type="EMBL" id="JH598135">
    <property type="status" value="NOT_ANNOTATED_CDS"/>
    <property type="molecule type" value="Genomic_DNA"/>
</dbReference>
<dbReference type="HOGENOM" id="CLU_2351135_0_0_1"/>
<dbReference type="AlphaFoldDB" id="M4C2Q6"/>
<reference evidence="1" key="2">
    <citation type="submission" date="2015-06" db="UniProtKB">
        <authorList>
            <consortium name="EnsemblProtists"/>
        </authorList>
    </citation>
    <scope>IDENTIFICATION</scope>
    <source>
        <strain evidence="1">Emoy2</strain>
    </source>
</reference>
<accession>M4C2Q6</accession>
<protein>
    <submittedName>
        <fullName evidence="1">Uncharacterized protein</fullName>
    </submittedName>
</protein>
<dbReference type="EnsemblProtists" id="HpaT813372">
    <property type="protein sequence ID" value="HpaP813372"/>
    <property type="gene ID" value="HpaG813372"/>
</dbReference>
<evidence type="ECO:0000313" key="1">
    <source>
        <dbReference type="EnsemblProtists" id="HpaP813372"/>
    </source>
</evidence>